<protein>
    <submittedName>
        <fullName evidence="9">Outer membrane efflux protein</fullName>
    </submittedName>
</protein>
<evidence type="ECO:0000256" key="8">
    <source>
        <dbReference type="SAM" id="SignalP"/>
    </source>
</evidence>
<dbReference type="GO" id="GO:0015288">
    <property type="term" value="F:porin activity"/>
    <property type="evidence" value="ECO:0007669"/>
    <property type="project" value="TreeGrafter"/>
</dbReference>
<dbReference type="InterPro" id="IPR003423">
    <property type="entry name" value="OMP_efflux"/>
</dbReference>
<evidence type="ECO:0000256" key="4">
    <source>
        <dbReference type="ARBA" id="ARBA00022452"/>
    </source>
</evidence>
<name>A0A2U3KN70_9BACT</name>
<evidence type="ECO:0000256" key="7">
    <source>
        <dbReference type="ARBA" id="ARBA00023237"/>
    </source>
</evidence>
<keyword evidence="7" id="KW-0998">Cell outer membrane</keyword>
<reference evidence="10" key="1">
    <citation type="submission" date="2018-02" db="EMBL/GenBank/DDBJ databases">
        <authorList>
            <person name="Hausmann B."/>
        </authorList>
    </citation>
    <scope>NUCLEOTIDE SEQUENCE [LARGE SCALE GENOMIC DNA]</scope>
    <source>
        <strain evidence="10">Peat soil MAG SbA1</strain>
    </source>
</reference>
<dbReference type="SUPFAM" id="SSF56954">
    <property type="entry name" value="Outer membrane efflux proteins (OEP)"/>
    <property type="match status" value="1"/>
</dbReference>
<evidence type="ECO:0000256" key="5">
    <source>
        <dbReference type="ARBA" id="ARBA00022692"/>
    </source>
</evidence>
<dbReference type="EMBL" id="OMOD01000127">
    <property type="protein sequence ID" value="SPF41017.1"/>
    <property type="molecule type" value="Genomic_DNA"/>
</dbReference>
<evidence type="ECO:0000256" key="1">
    <source>
        <dbReference type="ARBA" id="ARBA00004442"/>
    </source>
</evidence>
<comment type="similarity">
    <text evidence="2">Belongs to the outer membrane factor (OMF) (TC 1.B.17) family.</text>
</comment>
<sequence>MPFARFASTLRLAAAASLLAMLTLGCWAQETPTAPAPQPSAERALPVLNYAEPVSHFPNPIGPYTARHAAPPNLANTARIDQLMHDGKLYLSLNDAIALTLENNLDIAIARYNLNIADTDVLRAKAGSAILGVPLGIVQNTPGGGVGGFGTQVGSGTGGTSLGAGGAGAGAAGLTGSTLGVGPQITSFDPVLTGTLQEDHFSQQATSIFQGVIPGTSLAQNTGTVNFAYQQGFSWGTNLSVGFNNTRSTTNNFFSATSPLINSGFRATVTQHLLQGFGFPANTRFIRIAKNNRELSDVAFRLQTITTVDQIENMYWDLVYAYENLRVKQESLTFSEKTLSDTKKQVEIGSLAPIEAVRAQSQVAADQQALTVARTNLQLEQLLMKNALSRTLHDPTLAGAEVIPTSTLEVPETEQIRPTEDLVNEALRHRAELVESRIQLNSQELSNKAVRSALLPTLDLFAYYGGSGVGGVQNPQNLCATPGNPGLACAGTGTGETPIFPTTSYGAALNQLVNSTAPDKGVGLQLNIPLRNRAGQATQIRSELEYRQLQMALQQTENRVTIEVRNAQFGVEQNRASVASAQAAVDYARQSLDAEQKKYQFGTSTTTAVLQTRSALATAESTLLSAMAAYEKSRLELDRATGELLDHAGISIDDAAKGQVTRMPNVPYVAPRKDLPMAAPQMQP</sequence>
<dbReference type="GO" id="GO:0009279">
    <property type="term" value="C:cell outer membrane"/>
    <property type="evidence" value="ECO:0007669"/>
    <property type="project" value="UniProtKB-SubCell"/>
</dbReference>
<organism evidence="9 10">
    <name type="scientific">Candidatus Sulfotelmatobacter kueseliae</name>
    <dbReference type="NCBI Taxonomy" id="2042962"/>
    <lineage>
        <taxon>Bacteria</taxon>
        <taxon>Pseudomonadati</taxon>
        <taxon>Acidobacteriota</taxon>
        <taxon>Terriglobia</taxon>
        <taxon>Terriglobales</taxon>
        <taxon>Candidatus Korobacteraceae</taxon>
        <taxon>Candidatus Sulfotelmatobacter</taxon>
    </lineage>
</organism>
<dbReference type="GO" id="GO:0015562">
    <property type="term" value="F:efflux transmembrane transporter activity"/>
    <property type="evidence" value="ECO:0007669"/>
    <property type="project" value="InterPro"/>
</dbReference>
<dbReference type="AlphaFoldDB" id="A0A2U3KN70"/>
<dbReference type="InterPro" id="IPR051906">
    <property type="entry name" value="TolC-like"/>
</dbReference>
<comment type="subcellular location">
    <subcellularLocation>
        <location evidence="1">Cell outer membrane</location>
    </subcellularLocation>
</comment>
<keyword evidence="8" id="KW-0732">Signal</keyword>
<keyword evidence="3" id="KW-0813">Transport</keyword>
<evidence type="ECO:0000256" key="3">
    <source>
        <dbReference type="ARBA" id="ARBA00022448"/>
    </source>
</evidence>
<dbReference type="PANTHER" id="PTHR30026:SF23">
    <property type="entry name" value="TO APRF-PUTATIVE OUTER MEMBRANE EFFLUX PROTEIN OR SECRETED ALKALINE PHOSPHATASE-RELATED"/>
    <property type="match status" value="1"/>
</dbReference>
<gene>
    <name evidence="9" type="ORF">SBA1_340058</name>
</gene>
<evidence type="ECO:0000313" key="9">
    <source>
        <dbReference type="EMBL" id="SPF41017.1"/>
    </source>
</evidence>
<dbReference type="Proteomes" id="UP000238701">
    <property type="component" value="Unassembled WGS sequence"/>
</dbReference>
<dbReference type="GO" id="GO:1990281">
    <property type="term" value="C:efflux pump complex"/>
    <property type="evidence" value="ECO:0007669"/>
    <property type="project" value="TreeGrafter"/>
</dbReference>
<keyword evidence="4" id="KW-1134">Transmembrane beta strand</keyword>
<dbReference type="PROSITE" id="PS51257">
    <property type="entry name" value="PROKAR_LIPOPROTEIN"/>
    <property type="match status" value="1"/>
</dbReference>
<evidence type="ECO:0000256" key="2">
    <source>
        <dbReference type="ARBA" id="ARBA00007613"/>
    </source>
</evidence>
<keyword evidence="6" id="KW-0472">Membrane</keyword>
<accession>A0A2U3KN70</accession>
<dbReference type="OrthoDB" id="102194at2"/>
<dbReference type="Pfam" id="PF02321">
    <property type="entry name" value="OEP"/>
    <property type="match status" value="2"/>
</dbReference>
<dbReference type="Gene3D" id="1.20.1600.10">
    <property type="entry name" value="Outer membrane efflux proteins (OEP)"/>
    <property type="match status" value="1"/>
</dbReference>
<evidence type="ECO:0000256" key="6">
    <source>
        <dbReference type="ARBA" id="ARBA00023136"/>
    </source>
</evidence>
<feature type="chain" id="PRO_5015749903" evidence="8">
    <location>
        <begin position="29"/>
        <end position="684"/>
    </location>
</feature>
<feature type="signal peptide" evidence="8">
    <location>
        <begin position="1"/>
        <end position="28"/>
    </location>
</feature>
<dbReference type="PANTHER" id="PTHR30026">
    <property type="entry name" value="OUTER MEMBRANE PROTEIN TOLC"/>
    <property type="match status" value="1"/>
</dbReference>
<keyword evidence="5" id="KW-0812">Transmembrane</keyword>
<evidence type="ECO:0000313" key="10">
    <source>
        <dbReference type="Proteomes" id="UP000238701"/>
    </source>
</evidence>
<proteinExistence type="inferred from homology"/>